<comment type="similarity">
    <text evidence="7">Belongs to the DNA mismatch repair MutS family. MutS2 subfamily.</text>
</comment>
<evidence type="ECO:0000313" key="10">
    <source>
        <dbReference type="EMBL" id="STY43626.1"/>
    </source>
</evidence>
<dbReference type="Proteomes" id="UP000254879">
    <property type="component" value="Unassembled WGS sequence"/>
</dbReference>
<evidence type="ECO:0000259" key="9">
    <source>
        <dbReference type="PROSITE" id="PS50828"/>
    </source>
</evidence>
<dbReference type="FunFam" id="3.40.50.300:FF:000830">
    <property type="entry name" value="Endonuclease MutS2"/>
    <property type="match status" value="1"/>
</dbReference>
<dbReference type="InterPro" id="IPR007696">
    <property type="entry name" value="DNA_mismatch_repair_MutS_core"/>
</dbReference>
<dbReference type="InterPro" id="IPR046893">
    <property type="entry name" value="MSSS"/>
</dbReference>
<dbReference type="InterPro" id="IPR027417">
    <property type="entry name" value="P-loop_NTPase"/>
</dbReference>
<name>A0A378MDQ9_LISGR</name>
<dbReference type="NCBIfam" id="TIGR01069">
    <property type="entry name" value="mutS2"/>
    <property type="match status" value="1"/>
</dbReference>
<gene>
    <name evidence="7 10" type="primary">mutS2</name>
    <name evidence="7" type="synonym">rqcU</name>
    <name evidence="10" type="ORF">NCTC10815_00926</name>
</gene>
<dbReference type="GO" id="GO:0072344">
    <property type="term" value="P:rescue of stalled ribosome"/>
    <property type="evidence" value="ECO:0007669"/>
    <property type="project" value="UniProtKB-UniRule"/>
</dbReference>
<dbReference type="HAMAP" id="MF_00092">
    <property type="entry name" value="MutS2"/>
    <property type="match status" value="1"/>
</dbReference>
<dbReference type="SMART" id="SM00534">
    <property type="entry name" value="MUTSac"/>
    <property type="match status" value="1"/>
</dbReference>
<comment type="function">
    <text evidence="7">Acts as a ribosome collision sensor, splitting the ribosome into its 2 subunits. Detects stalled/collided 70S ribosomes which it binds and splits by an ATP-hydrolysis driven conformational change. Acts upstream of the ribosome quality control system (RQC), a ribosome-associated complex that mediates the extraction of incompletely synthesized nascent chains from stalled ribosomes and their subsequent degradation. Probably generates substrates for RQC.</text>
</comment>
<keyword evidence="7" id="KW-0255">Endonuclease</keyword>
<evidence type="ECO:0000256" key="6">
    <source>
        <dbReference type="ARBA" id="ARBA00023125"/>
    </source>
</evidence>
<dbReference type="SMART" id="SM00533">
    <property type="entry name" value="MUTSd"/>
    <property type="match status" value="1"/>
</dbReference>
<dbReference type="GO" id="GO:0006298">
    <property type="term" value="P:mismatch repair"/>
    <property type="evidence" value="ECO:0007669"/>
    <property type="project" value="InterPro"/>
</dbReference>
<comment type="function">
    <text evidence="7">Endonuclease that is involved in the suppression of homologous recombination and thus may have a key role in the control of bacterial genetic diversity.</text>
</comment>
<evidence type="ECO:0000313" key="11">
    <source>
        <dbReference type="Proteomes" id="UP000254879"/>
    </source>
</evidence>
<dbReference type="GO" id="GO:0019843">
    <property type="term" value="F:rRNA binding"/>
    <property type="evidence" value="ECO:0007669"/>
    <property type="project" value="UniProtKB-UniRule"/>
</dbReference>
<dbReference type="PROSITE" id="PS50828">
    <property type="entry name" value="SMR"/>
    <property type="match status" value="1"/>
</dbReference>
<dbReference type="GO" id="GO:0004519">
    <property type="term" value="F:endonuclease activity"/>
    <property type="evidence" value="ECO:0007669"/>
    <property type="project" value="UniProtKB-UniRule"/>
</dbReference>
<dbReference type="PANTHER" id="PTHR48466">
    <property type="entry name" value="OS10G0509000 PROTEIN-RELATED"/>
    <property type="match status" value="1"/>
</dbReference>
<evidence type="ECO:0000256" key="8">
    <source>
        <dbReference type="SAM" id="Coils"/>
    </source>
</evidence>
<keyword evidence="4 7" id="KW-0067">ATP-binding</keyword>
<dbReference type="GO" id="GO:0140664">
    <property type="term" value="F:ATP-dependent DNA damage sensor activity"/>
    <property type="evidence" value="ECO:0007669"/>
    <property type="project" value="InterPro"/>
</dbReference>
<proteinExistence type="inferred from homology"/>
<keyword evidence="8" id="KW-0175">Coiled coil</keyword>
<keyword evidence="3 7" id="KW-0378">Hydrolase</keyword>
<evidence type="ECO:0000256" key="3">
    <source>
        <dbReference type="ARBA" id="ARBA00022801"/>
    </source>
</evidence>
<keyword evidence="2 7" id="KW-0547">Nucleotide-binding</keyword>
<dbReference type="InterPro" id="IPR036187">
    <property type="entry name" value="DNA_mismatch_repair_MutS_sf"/>
</dbReference>
<protein>
    <recommendedName>
        <fullName evidence="7">Endonuclease MutS2</fullName>
        <ecNumber evidence="7">3.1.-.-</ecNumber>
    </recommendedName>
    <alternativeName>
        <fullName evidence="7">Ribosome-associated protein quality control-upstream factor</fullName>
        <shortName evidence="7">RQC-upstream factor</shortName>
        <shortName evidence="7">RqcU</shortName>
        <ecNumber evidence="7">3.6.4.-</ecNumber>
    </alternativeName>
</protein>
<dbReference type="Pfam" id="PF00488">
    <property type="entry name" value="MutS_V"/>
    <property type="match status" value="1"/>
</dbReference>
<dbReference type="AlphaFoldDB" id="A0A378MDQ9"/>
<sequence length="785" mass="87328">MEKKVEKILEFHKIKEQLVEYATSSLGAQVIRELAPSSEYDKVRQALLETEEGAKIFRLKGTAPIEGVNDIGSSLKRLEIGGDLNGVELYQIGSNLRVSRLMKHFIEDMTEQGIDIPLFDTSAEELELFPELEETISLTVDESGAILDSASETLRGIRSGMRRAESRVREKLEELLRNSNTSKMLSDAIITIRNDRFVIPVKQEYKNHFGGIVHDQSASGQTLFMEPARVVELNNERRSLKVREKQEIDRILAEVSAVVAEWTPAIHHNTYLLGRFDFIFAKAKYGKSIRAVTPQLNTEKKIKLIKARHPLLPAETVVANDIYLGEDFSAIVITGPNTGGKTITLKTLGLLTLMAQAGLQIPAEEESVVSVFDAVFADIGDEQSIEQNLSTFSSHMTNIVSILEKTNDRSLVLFDELGAGTDPQEGAALAIAILDAVHDSGASVVATTHYPELKAYGYNRPFATNASVEFNVETLSPTYRLLIGVPGRSNAFDISSRLGLREEVIQNARNLIDTESADLNDMISSLEEKRNQAEKEYEAAYQIARDAEKLQKDLQKEIIQYHNQKENLVEKANKEAAAIIEKAETEAEAVMHDLRQMQLSGAQTIKEHELIDARTRLSQAKPKTISKQPVPEHVVQVHVFAPGDNVRVLSLGQKGVLLDQTGKKEWNVQIGIIKMKIKEKDLEYIKPEKETTKRMITNVRGNEAAVKTELDLRGVRYEDALQQVDKYIDEALLAGYHQVSIIHGKGTGALRNGVTEFLKHHRLVKSIRFGAAAEGGNGVTIAELK</sequence>
<dbReference type="Pfam" id="PF01713">
    <property type="entry name" value="Smr"/>
    <property type="match status" value="1"/>
</dbReference>
<feature type="coiled-coil region" evidence="8">
    <location>
        <begin position="516"/>
        <end position="600"/>
    </location>
</feature>
<feature type="binding site" evidence="7">
    <location>
        <begin position="335"/>
        <end position="342"/>
    </location>
    <ligand>
        <name>ATP</name>
        <dbReference type="ChEBI" id="CHEBI:30616"/>
    </ligand>
</feature>
<dbReference type="InterPro" id="IPR045076">
    <property type="entry name" value="MutS"/>
</dbReference>
<evidence type="ECO:0000256" key="1">
    <source>
        <dbReference type="ARBA" id="ARBA00022730"/>
    </source>
</evidence>
<dbReference type="PIRSF" id="PIRSF005814">
    <property type="entry name" value="MutS_YshD"/>
    <property type="match status" value="1"/>
</dbReference>
<dbReference type="InterPro" id="IPR000432">
    <property type="entry name" value="DNA_mismatch_repair_MutS_C"/>
</dbReference>
<dbReference type="SMART" id="SM00463">
    <property type="entry name" value="SMR"/>
    <property type="match status" value="1"/>
</dbReference>
<keyword evidence="1 7" id="KW-0699">rRNA-binding</keyword>
<evidence type="ECO:0000256" key="5">
    <source>
        <dbReference type="ARBA" id="ARBA00022884"/>
    </source>
</evidence>
<keyword evidence="5 7" id="KW-0694">RNA-binding</keyword>
<dbReference type="RefSeq" id="WP_003755224.1">
    <property type="nucleotide sequence ID" value="NZ_CABKNG010000001.1"/>
</dbReference>
<dbReference type="GO" id="GO:0016887">
    <property type="term" value="F:ATP hydrolysis activity"/>
    <property type="evidence" value="ECO:0007669"/>
    <property type="project" value="InterPro"/>
</dbReference>
<dbReference type="Gene3D" id="3.30.1370.110">
    <property type="match status" value="1"/>
</dbReference>
<dbReference type="EC" id="3.6.4.-" evidence="7"/>
<dbReference type="Gene3D" id="3.40.50.300">
    <property type="entry name" value="P-loop containing nucleotide triphosphate hydrolases"/>
    <property type="match status" value="1"/>
</dbReference>
<dbReference type="InterPro" id="IPR002625">
    <property type="entry name" value="Smr_dom"/>
</dbReference>
<dbReference type="EC" id="3.1.-.-" evidence="7"/>
<dbReference type="GO" id="GO:0043023">
    <property type="term" value="F:ribosomal large subunit binding"/>
    <property type="evidence" value="ECO:0007669"/>
    <property type="project" value="UniProtKB-UniRule"/>
</dbReference>
<keyword evidence="7" id="KW-0540">Nuclease</keyword>
<dbReference type="GO" id="GO:0030983">
    <property type="term" value="F:mismatched DNA binding"/>
    <property type="evidence" value="ECO:0007669"/>
    <property type="project" value="InterPro"/>
</dbReference>
<dbReference type="InterPro" id="IPR005747">
    <property type="entry name" value="MutS2"/>
</dbReference>
<evidence type="ECO:0000256" key="7">
    <source>
        <dbReference type="HAMAP-Rule" id="MF_00092"/>
    </source>
</evidence>
<dbReference type="PANTHER" id="PTHR48466:SF2">
    <property type="entry name" value="OS10G0509000 PROTEIN"/>
    <property type="match status" value="1"/>
</dbReference>
<reference evidence="10 11" key="1">
    <citation type="submission" date="2018-06" db="EMBL/GenBank/DDBJ databases">
        <authorList>
            <consortium name="Pathogen Informatics"/>
            <person name="Doyle S."/>
        </authorList>
    </citation>
    <scope>NUCLEOTIDE SEQUENCE [LARGE SCALE GENOMIC DNA]</scope>
    <source>
        <strain evidence="11">NCTC 10815</strain>
    </source>
</reference>
<dbReference type="GO" id="GO:0005524">
    <property type="term" value="F:ATP binding"/>
    <property type="evidence" value="ECO:0007669"/>
    <property type="project" value="UniProtKB-UniRule"/>
</dbReference>
<dbReference type="SUPFAM" id="SSF160443">
    <property type="entry name" value="SMR domain-like"/>
    <property type="match status" value="1"/>
</dbReference>
<dbReference type="InterPro" id="IPR036063">
    <property type="entry name" value="Smr_dom_sf"/>
</dbReference>
<dbReference type="GO" id="GO:0045910">
    <property type="term" value="P:negative regulation of DNA recombination"/>
    <property type="evidence" value="ECO:0007669"/>
    <property type="project" value="InterPro"/>
</dbReference>
<dbReference type="SUPFAM" id="SSF48334">
    <property type="entry name" value="DNA repair protein MutS, domain III"/>
    <property type="match status" value="1"/>
</dbReference>
<dbReference type="SUPFAM" id="SSF52540">
    <property type="entry name" value="P-loop containing nucleoside triphosphate hydrolases"/>
    <property type="match status" value="1"/>
</dbReference>
<dbReference type="EMBL" id="UGPG01000001">
    <property type="protein sequence ID" value="STY43626.1"/>
    <property type="molecule type" value="Genomic_DNA"/>
</dbReference>
<evidence type="ECO:0000256" key="4">
    <source>
        <dbReference type="ARBA" id="ARBA00022840"/>
    </source>
</evidence>
<dbReference type="Pfam" id="PF20297">
    <property type="entry name" value="MSSS"/>
    <property type="match status" value="1"/>
</dbReference>
<feature type="domain" description="Smr" evidence="9">
    <location>
        <begin position="710"/>
        <end position="785"/>
    </location>
</feature>
<dbReference type="PROSITE" id="PS00486">
    <property type="entry name" value="DNA_MISMATCH_REPAIR_2"/>
    <property type="match status" value="1"/>
</dbReference>
<evidence type="ECO:0000256" key="2">
    <source>
        <dbReference type="ARBA" id="ARBA00022741"/>
    </source>
</evidence>
<comment type="subunit">
    <text evidence="7">Homodimer. Binds to stalled ribosomes, contacting rRNA.</text>
</comment>
<accession>A0A378MDQ9</accession>
<keyword evidence="6 7" id="KW-0238">DNA-binding</keyword>
<organism evidence="10 11">
    <name type="scientific">Listeria grayi</name>
    <name type="common">Listeria murrayi</name>
    <dbReference type="NCBI Taxonomy" id="1641"/>
    <lineage>
        <taxon>Bacteria</taxon>
        <taxon>Bacillati</taxon>
        <taxon>Bacillota</taxon>
        <taxon>Bacilli</taxon>
        <taxon>Bacillales</taxon>
        <taxon>Listeriaceae</taxon>
        <taxon>Listeria</taxon>
    </lineage>
</organism>